<feature type="domain" description="Bms1-type G" evidence="6">
    <location>
        <begin position="90"/>
        <end position="248"/>
    </location>
</feature>
<dbReference type="GO" id="GO:0005730">
    <property type="term" value="C:nucleolus"/>
    <property type="evidence" value="ECO:0007669"/>
    <property type="project" value="UniProtKB-SubCell"/>
</dbReference>
<comment type="similarity">
    <text evidence="4">Belongs to the TRAFAC class translation factor GTPase superfamily. Bms1-like GTPase family. TSR1 subfamily.</text>
</comment>
<dbReference type="AlphaFoldDB" id="A0A9N9A532"/>
<dbReference type="PANTHER" id="PTHR12858">
    <property type="entry name" value="RIBOSOME BIOGENESIS PROTEIN"/>
    <property type="match status" value="1"/>
</dbReference>
<evidence type="ECO:0000256" key="4">
    <source>
        <dbReference type="ARBA" id="ARBA00038288"/>
    </source>
</evidence>
<feature type="region of interest" description="Disordered" evidence="5">
    <location>
        <begin position="1"/>
        <end position="72"/>
    </location>
</feature>
<dbReference type="GO" id="GO:0003924">
    <property type="term" value="F:GTPase activity"/>
    <property type="evidence" value="ECO:0007669"/>
    <property type="project" value="TreeGrafter"/>
</dbReference>
<evidence type="ECO:0000256" key="5">
    <source>
        <dbReference type="SAM" id="MobiDB-lite"/>
    </source>
</evidence>
<name>A0A9N9A532_9GLOM</name>
<feature type="compositionally biased region" description="Polar residues" evidence="5">
    <location>
        <begin position="346"/>
        <end position="355"/>
    </location>
</feature>
<evidence type="ECO:0000256" key="3">
    <source>
        <dbReference type="ARBA" id="ARBA00023242"/>
    </source>
</evidence>
<dbReference type="PANTHER" id="PTHR12858:SF1">
    <property type="entry name" value="PRE-RRNA-PROCESSING PROTEIN TSR1 HOMOLOG"/>
    <property type="match status" value="1"/>
</dbReference>
<dbReference type="GO" id="GO:0005525">
    <property type="term" value="F:GTP binding"/>
    <property type="evidence" value="ECO:0007669"/>
    <property type="project" value="TreeGrafter"/>
</dbReference>
<reference evidence="7" key="1">
    <citation type="submission" date="2021-06" db="EMBL/GenBank/DDBJ databases">
        <authorList>
            <person name="Kallberg Y."/>
            <person name="Tangrot J."/>
            <person name="Rosling A."/>
        </authorList>
    </citation>
    <scope>NUCLEOTIDE SEQUENCE</scope>
    <source>
        <strain evidence="7">FL130A</strain>
    </source>
</reference>
<organism evidence="7 8">
    <name type="scientific">Ambispora leptoticha</name>
    <dbReference type="NCBI Taxonomy" id="144679"/>
    <lineage>
        <taxon>Eukaryota</taxon>
        <taxon>Fungi</taxon>
        <taxon>Fungi incertae sedis</taxon>
        <taxon>Mucoromycota</taxon>
        <taxon>Glomeromycotina</taxon>
        <taxon>Glomeromycetes</taxon>
        <taxon>Archaeosporales</taxon>
        <taxon>Ambisporaceae</taxon>
        <taxon>Ambispora</taxon>
    </lineage>
</organism>
<dbReference type="GO" id="GO:0030688">
    <property type="term" value="C:preribosome, small subunit precursor"/>
    <property type="evidence" value="ECO:0007669"/>
    <property type="project" value="TreeGrafter"/>
</dbReference>
<dbReference type="SMART" id="SM00785">
    <property type="entry name" value="AARP2CN"/>
    <property type="match status" value="1"/>
</dbReference>
<evidence type="ECO:0000313" key="8">
    <source>
        <dbReference type="Proteomes" id="UP000789508"/>
    </source>
</evidence>
<dbReference type="InterPro" id="IPR012948">
    <property type="entry name" value="AARP2CN"/>
</dbReference>
<dbReference type="Pfam" id="PF22298">
    <property type="entry name" value="Tsr1_G-like"/>
    <property type="match status" value="1"/>
</dbReference>
<keyword evidence="8" id="KW-1185">Reference proteome</keyword>
<evidence type="ECO:0000313" key="7">
    <source>
        <dbReference type="EMBL" id="CAG8517905.1"/>
    </source>
</evidence>
<feature type="region of interest" description="Disordered" evidence="5">
    <location>
        <begin position="344"/>
        <end position="365"/>
    </location>
</feature>
<keyword evidence="2" id="KW-0690">Ribosome biogenesis</keyword>
<keyword evidence="3" id="KW-0539">Nucleus</keyword>
<dbReference type="InterPro" id="IPR007034">
    <property type="entry name" value="BMS1_TSR1_C"/>
</dbReference>
<dbReference type="GO" id="GO:0000479">
    <property type="term" value="P:endonucleolytic cleavage of tricistronic rRNA transcript (SSU-rRNA, 5.8S rRNA, LSU-rRNA)"/>
    <property type="evidence" value="ECO:0007669"/>
    <property type="project" value="TreeGrafter"/>
</dbReference>
<accession>A0A9N9A532</accession>
<dbReference type="OrthoDB" id="119302at2759"/>
<dbReference type="GO" id="GO:0000462">
    <property type="term" value="P:maturation of SSU-rRNA from tricistronic rRNA transcript (SSU-rRNA, 5.8S rRNA, LSU-rRNA)"/>
    <property type="evidence" value="ECO:0007669"/>
    <property type="project" value="TreeGrafter"/>
</dbReference>
<dbReference type="InterPro" id="IPR039761">
    <property type="entry name" value="Bms1/Tsr1"/>
</dbReference>
<feature type="compositionally biased region" description="Basic and acidic residues" evidence="5">
    <location>
        <begin position="1"/>
        <end position="10"/>
    </location>
</feature>
<evidence type="ECO:0000259" key="6">
    <source>
        <dbReference type="PROSITE" id="PS51714"/>
    </source>
</evidence>
<comment type="subcellular location">
    <subcellularLocation>
        <location evidence="1">Nucleus</location>
        <location evidence="1">Nucleolus</location>
    </subcellularLocation>
</comment>
<dbReference type="PROSITE" id="PS51714">
    <property type="entry name" value="G_BMS1"/>
    <property type="match status" value="1"/>
</dbReference>
<protein>
    <submittedName>
        <fullName evidence="7">760_t:CDS:1</fullName>
    </submittedName>
</protein>
<dbReference type="GO" id="GO:0034511">
    <property type="term" value="F:U3 snoRNA binding"/>
    <property type="evidence" value="ECO:0007669"/>
    <property type="project" value="TreeGrafter"/>
</dbReference>
<sequence>DNFKMPTEKSFHHRASPALKQTNKPFKSKHATKSALKDKSKGKVKRVSIKNQVKPLSTKADRRNTAKQQQQKRREALFKANRFFDGLRGAPKIVAVIPLCPDVKAYSAVVNIFGSIDQTVPSLTKGVVLLNAERFKQKVQFILLERNFIDILDACKVADFVVFVMSAEVEVDNFGERCVKAIQAQGVPTVIPGVMHIELQSPKKRNDVKKSLLSFINYFFPDEEKIYSLDVSQEVLSLLRTICTQLPKNIHWRDTHPYMLADDVGFDVYSENENFGTLRVTGYARGNPFSANRLVHLQNFGDFQLTQITSCPVSNDKTDEMAMDIKVLDLPASDLQETLVAENESDFMSNEQTWPTREELDEGEVRSTPMNLEDIPDAIPGTTPKRVLKRVPKGTSSYQAAWIIELEDRKSISSLHLSPEEEKRQLKEYMEKIAKQQRDDLEFPDEVDTPVDTPARIRFQRYRGLQSFHKSPWDPYENLPVDYSRIFEFENFKRTKNRVLREASTGIVKPGQRITLHVANVPKAILEIFNSYRPFIVFGLLRYEHKISVLNFTVTRNSEFKEPVKSKDSLILHCGFRRYVVRPLYSENIKGSKGANNVHKFERFFNLGRTCIATIYGPIQMGNLPVILYKDTGNVNAPIFVATGTFTNVEPKRIIAKRICLTGYPFKVHKKSAVVRYMFFNPDDVLWFKPIQLTTKYGRTGHIRESLGTHGYMKCVFDGPIGQQDTVVMNLYKRVFPKWNTTILWRGGVEGKVEENNEQVITKEMILDNNT</sequence>
<gene>
    <name evidence="7" type="ORF">ALEPTO_LOCUS4312</name>
</gene>
<evidence type="ECO:0000256" key="1">
    <source>
        <dbReference type="ARBA" id="ARBA00004604"/>
    </source>
</evidence>
<dbReference type="Proteomes" id="UP000789508">
    <property type="component" value="Unassembled WGS sequence"/>
</dbReference>
<dbReference type="InterPro" id="IPR030387">
    <property type="entry name" value="G_Bms1/Tsr1_dom"/>
</dbReference>
<dbReference type="Pfam" id="PF04950">
    <property type="entry name" value="RIBIOP_C"/>
    <property type="match status" value="1"/>
</dbReference>
<comment type="caution">
    <text evidence="7">The sequence shown here is derived from an EMBL/GenBank/DDBJ whole genome shotgun (WGS) entry which is preliminary data.</text>
</comment>
<evidence type="ECO:0000256" key="2">
    <source>
        <dbReference type="ARBA" id="ARBA00022517"/>
    </source>
</evidence>
<dbReference type="EMBL" id="CAJVPS010000975">
    <property type="protein sequence ID" value="CAG8517905.1"/>
    <property type="molecule type" value="Genomic_DNA"/>
</dbReference>
<feature type="non-terminal residue" evidence="7">
    <location>
        <position position="1"/>
    </location>
</feature>
<proteinExistence type="inferred from homology"/>
<dbReference type="SMART" id="SM01362">
    <property type="entry name" value="DUF663"/>
    <property type="match status" value="1"/>
</dbReference>
<dbReference type="Pfam" id="PF08142">
    <property type="entry name" value="AARP2CN"/>
    <property type="match status" value="1"/>
</dbReference>